<dbReference type="SUPFAM" id="SSF50978">
    <property type="entry name" value="WD40 repeat-like"/>
    <property type="match status" value="1"/>
</dbReference>
<dbReference type="CDD" id="cd06071">
    <property type="entry name" value="Beach"/>
    <property type="match status" value="1"/>
</dbReference>
<dbReference type="PANTHER" id="PTHR46108">
    <property type="entry name" value="BLUE CHEESE"/>
    <property type="match status" value="1"/>
</dbReference>
<feature type="compositionally biased region" description="Low complexity" evidence="4">
    <location>
        <begin position="2080"/>
        <end position="2091"/>
    </location>
</feature>
<evidence type="ECO:0000256" key="4">
    <source>
        <dbReference type="SAM" id="MobiDB-lite"/>
    </source>
</evidence>
<dbReference type="Gene3D" id="2.30.29.30">
    <property type="entry name" value="Pleckstrin-homology domain (PH domain)/Phosphotyrosine-binding domain (PTB)"/>
    <property type="match status" value="1"/>
</dbReference>
<dbReference type="Gene3D" id="2.130.10.10">
    <property type="entry name" value="YVTN repeat-like/Quinoprotein amine dehydrogenase"/>
    <property type="match status" value="2"/>
</dbReference>
<dbReference type="SMART" id="SM01026">
    <property type="entry name" value="Beach"/>
    <property type="match status" value="1"/>
</dbReference>
<dbReference type="Pfam" id="PF14844">
    <property type="entry name" value="PH_BEACH"/>
    <property type="match status" value="1"/>
</dbReference>
<dbReference type="PROSITE" id="PS50082">
    <property type="entry name" value="WD_REPEATS_2"/>
    <property type="match status" value="1"/>
</dbReference>
<dbReference type="PROSITE" id="PS51783">
    <property type="entry name" value="PH_BEACH"/>
    <property type="match status" value="1"/>
</dbReference>
<dbReference type="Gene3D" id="2.60.120.200">
    <property type="match status" value="1"/>
</dbReference>
<evidence type="ECO:0000256" key="1">
    <source>
        <dbReference type="ARBA" id="ARBA00022574"/>
    </source>
</evidence>
<dbReference type="Gramene" id="PAN45074">
    <property type="protein sequence ID" value="PAN45074"/>
    <property type="gene ID" value="PAHAL_9G091200"/>
</dbReference>
<sequence length="3583" mass="398008">MKWSTLLSKVVFAAGQQQEQQPPPPPPPPPGSPLHRQQADQDLGTPRLSSASTGGDEGGFDAAAGSSPSAAASLARGKNELESDFRRFWEEFRSSSSEKEKERALNLAVDVFCRLVKQHSSVAQLLAKLVEAHVFSFVIGRAFVTDVEKLRIHSKGRALRVADVIGFFSEITELGICPGSNLLYAVEVLVTETNDKQPLLDSGILCCLIYILNSLLSPNEYSPSISPVHQAGSKIEKSKNLDPTQSRRLEIEGSVIHIMKALASHQSAAPSLIEDDALQVLFHMVANGSLTVFSQFRDGIVPLHTIQLHRHAMQVLGLLLANDNGTSAKYIRKHQLIKVLLMAVKDFNPHSGDAAYTMGIVDLLLECVELSYRPESGSIRLREDIHNAHGYQFLVQFALTLCSLHKNQTLQSSSKLVTGEHGFDPSHRLEQDVFSCDLSPQLSRLLDVLVNLSQIGPSENGGGKSLKSSHTKGTGHNRSRTPSADKFDEVMEVSSPKVKDLDAIQMLQDIFLKADNLEVQAEVLNRMFKIFSSHLENYKLCQQLRTVPLFILNMGSFPAALQEVILKILEYAVTVVNCIPEQELLSLCCLLQQPISTSLKHTVLSFFVKLLSFDQQYKKVLREVGVLGVLLDDLKQNKLFFGDEQHNKAYDSTERMSNASNFQKTVNNKDAILSPKLMASSSAKFPMFEDEGTITVAWDCLFYLLKRAEPNQQSFRSSNGVNIILPFLVSESHRSGVLRLLSCLIIEDSLQAHPEEIGSLIEILKSGMVSTSSGSQFKLDNDAKCDAFGALWRILGVNSSAQRIFGEATGFSLLLTTLHSFQNDGESEETESSLHTHMKIFGFLLRAMTAAVCNNSVNRIKLHTTLSSNTFYDLLSESGLLCVDCEKQVILLLLELALEIVLPPTSNLQVECISSETSEDESSFLSAASFGLSRLDKERVYNASAVVVLIRSLLVFTPKVQLELLRFIEKLANAGPFNQENLTSVGCVGLLLETISPFLEGSSPILNHALRIVELLGAYRLSSSELRLLVRYILQLKVKRSGHLFVNMMDKLIQMEDVRKGNVSLAPFIEMDMSKAGHASIQVSLGERTWPPVSGYSFVCWFQFQNFFKCQPKEAEKASKGAYGKRSGHVLRIFSVGAVDDANTLYAELYLNDNGVFTISTGNSSSLSFPGIEMEEGKWHHLAVVHSKPNALAGLFQASVASLYLDGKLRHTGKLGYSPSPFGKSLQVTLGTSTIRGKVSDLSWRLRCCYLFEEVLTPGSICFMYILGQGYRGLFQDTDLLRFVPNWACGGEVMAILDSLEVEVPASSSSQRVDSSMKQGNSRLESSGIVWDMERLRNLSLQLSGRKLIFAFDGTSSDAFRASGTFSLLNLVDPTSAAASPIGGIPRYGRLSGDVYICNQCTIGDTVQTVGGMPVVLALVEAAESRDMLHMALELLALSLQQSHQNVKNMQALRGYHLLALFLHRRMSLFDMQSLDIFFRIAACEASFPEPQKSKINRTASYASGMSPDASLDDLTLPKFGDDVSSGGSHGDLDDFSVQKDSFSRLSELENAEIAGETSEFIVLSNADMVEHVLLDWTIWVAAPISVQITLLGFLERMVSMHWFRNHNLTILRRINLVQHLLVTLQRGDVEIPVLEKLVVLLGVILEDGFLASELELVVRFIIMTFDPPELTPNRQIVREAMGKHVIVRNMLLEMLIDLQVTINAEELMEQWHKVVSSRLVTYFLDEAVHPTSMRWITTLLGVCLMSSTTFALKFRASGGFQGLNHVLPSFHDSPEIYYILFCLVFGKPVYPRVPEVRMLDFHALMPSDGNYGELKFVDLLDTIIAMAKATFDSLIMKSVLAHENNNFSHLNGTLVADLDEATSDMGGDLQGEALMHKTYAARLMGGEAAAPAVATSILRFMVDLAKMCPPFSAVCRRHDFLENCIDLYFSCVRSDCALRMAKDLTTAATDEKNVHDDDNGSSKDTFPSLPQDQEQSAKTISVTSFPQEQKSSSSESTSMRNSFETAEVKADDSSNQKLSTKILNGEENQMFNNTHDQGRITAPSSNGIAESHQVTDSPNSVSMNNVGSPVLSEKSTHRAASTPSASPMAPFTSWPGSVGSYSDGRHLTASPSMASSISGIDLDSSPDPKSNIQSSPAVNTLFPISSKLLLDIDDLGYGGGPCSAGATAVLDFVAQILADIISDQFKAALFIETFLESVPLFVDIDSGLVFQGLCLSRLMNFLERKLLLDDEEDGKKLDKSRWSVNLDPLCWMIVDRVYMGCFPTPLRVLQTLEFLMSMLQLANKDGRIEDAVPPGKGILSIARGSRQLDPYIHAILKNTNRMIMYCFLPTFLKSMGEDDLLANLAFLTETGRSLASKPNQEDFSVDICTVLQLLIANKRLVICPSNVDTDLMCCFCINLMALLHDKRSTAQNLAVDLLKYLVVHRRQSLEDLLVCKPNQGQQLDVLHGGLDKLLTGSTSMFFEWLQGSQQTISKVLDQCALIMWVQYIAGSAKFPGIRIKGMEVRRKKEMGRKSRESAKLDVRHWEQINERRYNLDLVRDVMSTELRAIRQDKYGWILHGESEWQSQLQELVHERGIFPMRQSSTEPAWQLCAVEGPYRMRKKLEHSKFKIDTIQNVLTSNLGFDDAKMTSREDADLLMTSGSDTMSGLNLLPYDTEQKDLDAAEFASFKDDDDIFKGGSTISAPIGWTDDKSSINEQSLHSATEFGAKSSSLSFHMTESHHGKSELSSPRRAPSVKGTDARTSDDKSEKELLDNGEYLIRPYLEPYEKIRHKYNCERVAGLDKHDGIFLIGELCLYIIENFYIDDSNCICEKGSEDELSVIDQALGVNKDIMGSSESHLKSPSMWGATANVLLGGRAWAYNGGAWGKENLCSSSNLPHPWHMWKLDSVHELLKRDYQLRPVAIEIFSMDGCNELLVFHKKEREEVFKNLIAMNLPRNSMLDTTILASSKQDSGEGSRLFKVMAKSFSKRWQSGEITNFQYLMHLNTLAGRGYSDLTQYPVFPWVLADYESDTLDLRNPQTFRKLDKPMGCQTEEGEEEFRKRYDSWDDPDVPKFHYGSHYSSAGIVLFYLLRLPPFSTENQKLQGGQFDHADRLFNSVKDTWVSAAGKSNTSDVKELIPEFYYLPEFLENRFNLDLGEKQSGEKVGDVVLPPWAKGSVREFVRKHREALESDYVSENLHHWIDLIFGYKQRGKAAEDAVNVFYHYTYEGSVDIDAVSDPTMKASILAQINHFGQTPKQLFQKPHPQRRTDRKVPPHPLRYSSYLTQQEIRKTASSVSQIVSYNDKILIAAANSLLKPVTYSEYISWGFPDRSLRILTYDQDRLLSTHENLHGGSQIQCTGVSHDGNILTTGGDDGVVAVWRFVKDGIRRLLRMEKALCAHTGKITCVYVSQPYSLIVSGSDDCSVILWDLTSLFFVKQLPKFPASVSALHVNNLTGEILTGAGVLFAVWSINGDCLAVVNTSQLPSDLILSVASTTHSDWQDTNWYVTGHQSGAVKVWKMVHCSSDEAVNSKSKSPAVTSGGLSLNGQTPEYRLLLQKVLKSHKHPVTALCIPPDLKQLLSGDAGGHLLSWSLKDDSFKGS</sequence>
<dbReference type="InterPro" id="IPR000409">
    <property type="entry name" value="BEACH_dom"/>
</dbReference>
<feature type="region of interest" description="Disordered" evidence="4">
    <location>
        <begin position="2720"/>
        <end position="2751"/>
    </location>
</feature>
<evidence type="ECO:0000256" key="2">
    <source>
        <dbReference type="ARBA" id="ARBA00022737"/>
    </source>
</evidence>
<feature type="region of interest" description="Disordered" evidence="4">
    <location>
        <begin position="2032"/>
        <end position="2091"/>
    </location>
</feature>
<dbReference type="InterPro" id="IPR036322">
    <property type="entry name" value="WD40_repeat_dom_sf"/>
</dbReference>
<dbReference type="Proteomes" id="UP000243499">
    <property type="component" value="Chromosome 9"/>
</dbReference>
<feature type="compositionally biased region" description="Polar residues" evidence="4">
    <location>
        <begin position="1963"/>
        <end position="1991"/>
    </location>
</feature>
<dbReference type="InterPro" id="IPR036372">
    <property type="entry name" value="BEACH_dom_sf"/>
</dbReference>
<evidence type="ECO:0000259" key="6">
    <source>
        <dbReference type="PROSITE" id="PS51783"/>
    </source>
</evidence>
<dbReference type="InterPro" id="IPR051944">
    <property type="entry name" value="BEACH_domain_protein"/>
</dbReference>
<keyword evidence="1 3" id="KW-0853">WD repeat</keyword>
<protein>
    <recommendedName>
        <fullName evidence="8">Protein SPIRRIG</fullName>
    </recommendedName>
</protein>
<feature type="domain" description="BEACH" evidence="5">
    <location>
        <begin position="2957"/>
        <end position="3249"/>
    </location>
</feature>
<feature type="compositionally biased region" description="Pro residues" evidence="4">
    <location>
        <begin position="21"/>
        <end position="32"/>
    </location>
</feature>
<dbReference type="PANTHER" id="PTHR46108:SF4">
    <property type="entry name" value="BLUE CHEESE"/>
    <property type="match status" value="1"/>
</dbReference>
<dbReference type="SUPFAM" id="SSF50729">
    <property type="entry name" value="PH domain-like"/>
    <property type="match status" value="1"/>
</dbReference>
<feature type="domain" description="BEACH-type PH" evidence="6">
    <location>
        <begin position="2766"/>
        <end position="2932"/>
    </location>
</feature>
<dbReference type="Gene3D" id="1.25.10.10">
    <property type="entry name" value="Leucine-rich Repeat Variant"/>
    <property type="match status" value="1"/>
</dbReference>
<feature type="compositionally biased region" description="Basic residues" evidence="4">
    <location>
        <begin position="467"/>
        <end position="479"/>
    </location>
</feature>
<name>A0A2S3II50_9POAL</name>
<dbReference type="Pfam" id="PF00400">
    <property type="entry name" value="WD40"/>
    <property type="match status" value="3"/>
</dbReference>
<dbReference type="InterPro" id="IPR016024">
    <property type="entry name" value="ARM-type_fold"/>
</dbReference>
<dbReference type="SUPFAM" id="SSF49899">
    <property type="entry name" value="Concanavalin A-like lectins/glucanases"/>
    <property type="match status" value="1"/>
</dbReference>
<dbReference type="PROSITE" id="PS50197">
    <property type="entry name" value="BEACH"/>
    <property type="match status" value="1"/>
</dbReference>
<dbReference type="InterPro" id="IPR019775">
    <property type="entry name" value="WD40_repeat_CS"/>
</dbReference>
<dbReference type="InterPro" id="IPR001680">
    <property type="entry name" value="WD40_rpt"/>
</dbReference>
<feature type="region of interest" description="Disordered" evidence="4">
    <location>
        <begin position="459"/>
        <end position="488"/>
    </location>
</feature>
<dbReference type="PROSITE" id="PS00678">
    <property type="entry name" value="WD_REPEATS_1"/>
    <property type="match status" value="1"/>
</dbReference>
<dbReference type="EMBL" id="CM008054">
    <property type="protein sequence ID" value="PAN45074.1"/>
    <property type="molecule type" value="Genomic_DNA"/>
</dbReference>
<proteinExistence type="predicted"/>
<reference evidence="7" key="1">
    <citation type="submission" date="2018-04" db="EMBL/GenBank/DDBJ databases">
        <title>WGS assembly of Panicum hallii.</title>
        <authorList>
            <person name="Lovell J."/>
            <person name="Jenkins J."/>
            <person name="Lowry D."/>
            <person name="Mamidi S."/>
            <person name="Sreedasyam A."/>
            <person name="Weng X."/>
            <person name="Barry K."/>
            <person name="Bonette J."/>
            <person name="Campitelli B."/>
            <person name="Daum C."/>
            <person name="Gordon S."/>
            <person name="Gould B."/>
            <person name="Lipzen A."/>
            <person name="Macqueen A."/>
            <person name="Palacio-Mejia J."/>
            <person name="Plott C."/>
            <person name="Shakirov E."/>
            <person name="Shu S."/>
            <person name="Yoshinaga Y."/>
            <person name="Zane M."/>
            <person name="Rokhsar D."/>
            <person name="Grimwood J."/>
            <person name="Schmutz J."/>
            <person name="Juenger T."/>
        </authorList>
    </citation>
    <scope>NUCLEOTIDE SEQUENCE [LARGE SCALE GENOMIC DNA]</scope>
    <source>
        <strain evidence="7">FIL2</strain>
    </source>
</reference>
<accession>A0A2S3II50</accession>
<dbReference type="InterPro" id="IPR015943">
    <property type="entry name" value="WD40/YVTN_repeat-like_dom_sf"/>
</dbReference>
<dbReference type="SUPFAM" id="SSF48371">
    <property type="entry name" value="ARM repeat"/>
    <property type="match status" value="2"/>
</dbReference>
<keyword evidence="2" id="KW-0677">Repeat</keyword>
<feature type="region of interest" description="Disordered" evidence="4">
    <location>
        <begin position="10"/>
        <end position="68"/>
    </location>
</feature>
<dbReference type="InterPro" id="IPR011993">
    <property type="entry name" value="PH-like_dom_sf"/>
</dbReference>
<feature type="region of interest" description="Disordered" evidence="4">
    <location>
        <begin position="3240"/>
        <end position="3259"/>
    </location>
</feature>
<evidence type="ECO:0000313" key="7">
    <source>
        <dbReference type="EMBL" id="PAN45074.1"/>
    </source>
</evidence>
<dbReference type="SMART" id="SM00320">
    <property type="entry name" value="WD40"/>
    <property type="match status" value="4"/>
</dbReference>
<feature type="repeat" description="WD" evidence="3">
    <location>
        <begin position="3379"/>
        <end position="3414"/>
    </location>
</feature>
<dbReference type="Gene3D" id="1.10.1540.10">
    <property type="entry name" value="BEACH domain"/>
    <property type="match status" value="1"/>
</dbReference>
<feature type="compositionally biased region" description="Low complexity" evidence="4">
    <location>
        <begin position="1992"/>
        <end position="2003"/>
    </location>
</feature>
<evidence type="ECO:0000256" key="3">
    <source>
        <dbReference type="PROSITE-ProRule" id="PRU00221"/>
    </source>
</evidence>
<dbReference type="CDD" id="cd01201">
    <property type="entry name" value="PH_BEACH"/>
    <property type="match status" value="1"/>
</dbReference>
<gene>
    <name evidence="7" type="ORF">PAHAL_9G091200</name>
</gene>
<dbReference type="InterPro" id="IPR023362">
    <property type="entry name" value="PH-BEACH_dom"/>
</dbReference>
<feature type="compositionally biased region" description="Polar residues" evidence="4">
    <location>
        <begin position="2043"/>
        <end position="2068"/>
    </location>
</feature>
<dbReference type="InterPro" id="IPR011989">
    <property type="entry name" value="ARM-like"/>
</dbReference>
<organism evidence="7">
    <name type="scientific">Panicum hallii</name>
    <dbReference type="NCBI Taxonomy" id="206008"/>
    <lineage>
        <taxon>Eukaryota</taxon>
        <taxon>Viridiplantae</taxon>
        <taxon>Streptophyta</taxon>
        <taxon>Embryophyta</taxon>
        <taxon>Tracheophyta</taxon>
        <taxon>Spermatophyta</taxon>
        <taxon>Magnoliopsida</taxon>
        <taxon>Liliopsida</taxon>
        <taxon>Poales</taxon>
        <taxon>Poaceae</taxon>
        <taxon>PACMAD clade</taxon>
        <taxon>Panicoideae</taxon>
        <taxon>Panicodae</taxon>
        <taxon>Paniceae</taxon>
        <taxon>Panicinae</taxon>
        <taxon>Panicum</taxon>
        <taxon>Panicum sect. Panicum</taxon>
    </lineage>
</organism>
<dbReference type="FunFam" id="1.10.1540.10:FF:000002">
    <property type="entry name" value="WD repeat and FYVE domain containing 3"/>
    <property type="match status" value="1"/>
</dbReference>
<evidence type="ECO:0000259" key="5">
    <source>
        <dbReference type="PROSITE" id="PS50197"/>
    </source>
</evidence>
<dbReference type="InterPro" id="IPR013320">
    <property type="entry name" value="ConA-like_dom_sf"/>
</dbReference>
<evidence type="ECO:0008006" key="8">
    <source>
        <dbReference type="Google" id="ProtNLM"/>
    </source>
</evidence>
<dbReference type="Pfam" id="PF02138">
    <property type="entry name" value="Beach"/>
    <property type="match status" value="1"/>
</dbReference>
<dbReference type="SUPFAM" id="SSF81837">
    <property type="entry name" value="BEACH domain"/>
    <property type="match status" value="1"/>
</dbReference>
<feature type="compositionally biased region" description="Basic and acidic residues" evidence="4">
    <location>
        <begin position="2740"/>
        <end position="2751"/>
    </location>
</feature>
<feature type="region of interest" description="Disordered" evidence="4">
    <location>
        <begin position="1951"/>
        <end position="2017"/>
    </location>
</feature>
<dbReference type="PROSITE" id="PS50294">
    <property type="entry name" value="WD_REPEATS_REGION"/>
    <property type="match status" value="2"/>
</dbReference>
<feature type="compositionally biased region" description="Basic and acidic residues" evidence="4">
    <location>
        <begin position="1951"/>
        <end position="1962"/>
    </location>
</feature>